<reference evidence="3 4" key="1">
    <citation type="submission" date="2019-05" db="EMBL/GenBank/DDBJ databases">
        <title>Mikania micrantha, genome provides insights into the molecular mechanism of rapid growth.</title>
        <authorList>
            <person name="Liu B."/>
        </authorList>
    </citation>
    <scope>NUCLEOTIDE SEQUENCE [LARGE SCALE GENOMIC DNA]</scope>
    <source>
        <strain evidence="3">NLD-2019</strain>
        <tissue evidence="3">Leaf</tissue>
    </source>
</reference>
<name>A0A5N6PPD6_9ASTR</name>
<gene>
    <name evidence="3" type="ORF">E3N88_06664</name>
</gene>
<comment type="caution">
    <text evidence="3">The sequence shown here is derived from an EMBL/GenBank/DDBJ whole genome shotgun (WGS) entry which is preliminary data.</text>
</comment>
<dbReference type="OrthoDB" id="1747037at2759"/>
<accession>A0A5N6PPD6</accession>
<dbReference type="EMBL" id="SZYD01000003">
    <property type="protein sequence ID" value="KAD6795768.1"/>
    <property type="molecule type" value="Genomic_DNA"/>
</dbReference>
<evidence type="ECO:0000313" key="3">
    <source>
        <dbReference type="EMBL" id="KAD6795768.1"/>
    </source>
</evidence>
<dbReference type="Proteomes" id="UP000326396">
    <property type="component" value="Linkage Group LG11"/>
</dbReference>
<feature type="coiled-coil region" evidence="1">
    <location>
        <begin position="3"/>
        <end position="37"/>
    </location>
</feature>
<evidence type="ECO:0000256" key="1">
    <source>
        <dbReference type="SAM" id="Coils"/>
    </source>
</evidence>
<sequence length="167" mass="18847">METRNQNSRLDSHEQQIKQLQADVTEIKQLLTEGRTESAEFRKMMVAWMKKFEKQPEDSEGSGSGPKISDPYATPPFDHFEQLATIQQSDLISDFIEDVEDTWIPNSADRKVSLPPFPYQNCYGPLIGDGPQVLDQGEPKSVTHKLTERVLPVCSNNIHSVLFTTPG</sequence>
<protein>
    <submittedName>
        <fullName evidence="3">Uncharacterized protein</fullName>
    </submittedName>
</protein>
<evidence type="ECO:0000256" key="2">
    <source>
        <dbReference type="SAM" id="MobiDB-lite"/>
    </source>
</evidence>
<keyword evidence="1" id="KW-0175">Coiled coil</keyword>
<feature type="region of interest" description="Disordered" evidence="2">
    <location>
        <begin position="53"/>
        <end position="76"/>
    </location>
</feature>
<organism evidence="3 4">
    <name type="scientific">Mikania micrantha</name>
    <name type="common">bitter vine</name>
    <dbReference type="NCBI Taxonomy" id="192012"/>
    <lineage>
        <taxon>Eukaryota</taxon>
        <taxon>Viridiplantae</taxon>
        <taxon>Streptophyta</taxon>
        <taxon>Embryophyta</taxon>
        <taxon>Tracheophyta</taxon>
        <taxon>Spermatophyta</taxon>
        <taxon>Magnoliopsida</taxon>
        <taxon>eudicotyledons</taxon>
        <taxon>Gunneridae</taxon>
        <taxon>Pentapetalae</taxon>
        <taxon>asterids</taxon>
        <taxon>campanulids</taxon>
        <taxon>Asterales</taxon>
        <taxon>Asteraceae</taxon>
        <taxon>Asteroideae</taxon>
        <taxon>Heliantheae alliance</taxon>
        <taxon>Eupatorieae</taxon>
        <taxon>Mikania</taxon>
    </lineage>
</organism>
<keyword evidence="4" id="KW-1185">Reference proteome</keyword>
<evidence type="ECO:0000313" key="4">
    <source>
        <dbReference type="Proteomes" id="UP000326396"/>
    </source>
</evidence>
<proteinExistence type="predicted"/>
<dbReference type="AlphaFoldDB" id="A0A5N6PPD6"/>